<protein>
    <submittedName>
        <fullName evidence="1">Uncharacterized protein</fullName>
    </submittedName>
</protein>
<reference evidence="1" key="1">
    <citation type="journal article" date="2023" name="Mol. Phylogenet. Evol.">
        <title>Genome-scale phylogeny and comparative genomics of the fungal order Sordariales.</title>
        <authorList>
            <person name="Hensen N."/>
            <person name="Bonometti L."/>
            <person name="Westerberg I."/>
            <person name="Brannstrom I.O."/>
            <person name="Guillou S."/>
            <person name="Cros-Aarteil S."/>
            <person name="Calhoun S."/>
            <person name="Haridas S."/>
            <person name="Kuo A."/>
            <person name="Mondo S."/>
            <person name="Pangilinan J."/>
            <person name="Riley R."/>
            <person name="LaButti K."/>
            <person name="Andreopoulos B."/>
            <person name="Lipzen A."/>
            <person name="Chen C."/>
            <person name="Yan M."/>
            <person name="Daum C."/>
            <person name="Ng V."/>
            <person name="Clum A."/>
            <person name="Steindorff A."/>
            <person name="Ohm R.A."/>
            <person name="Martin F."/>
            <person name="Silar P."/>
            <person name="Natvig D.O."/>
            <person name="Lalanne C."/>
            <person name="Gautier V."/>
            <person name="Ament-Velasquez S.L."/>
            <person name="Kruys A."/>
            <person name="Hutchinson M.I."/>
            <person name="Powell A.J."/>
            <person name="Barry K."/>
            <person name="Miller A.N."/>
            <person name="Grigoriev I.V."/>
            <person name="Debuchy R."/>
            <person name="Gladieux P."/>
            <person name="Hiltunen Thoren M."/>
            <person name="Johannesson H."/>
        </authorList>
    </citation>
    <scope>NUCLEOTIDE SEQUENCE</scope>
    <source>
        <strain evidence="1">CBS 958.72</strain>
    </source>
</reference>
<gene>
    <name evidence="1" type="ORF">B0T24DRAFT_643083</name>
</gene>
<reference evidence="1" key="2">
    <citation type="submission" date="2023-06" db="EMBL/GenBank/DDBJ databases">
        <authorList>
            <consortium name="Lawrence Berkeley National Laboratory"/>
            <person name="Haridas S."/>
            <person name="Hensen N."/>
            <person name="Bonometti L."/>
            <person name="Westerberg I."/>
            <person name="Brannstrom I.O."/>
            <person name="Guillou S."/>
            <person name="Cros-Aarteil S."/>
            <person name="Calhoun S."/>
            <person name="Kuo A."/>
            <person name="Mondo S."/>
            <person name="Pangilinan J."/>
            <person name="Riley R."/>
            <person name="Labutti K."/>
            <person name="Andreopoulos B."/>
            <person name="Lipzen A."/>
            <person name="Chen C."/>
            <person name="Yanf M."/>
            <person name="Daum C."/>
            <person name="Ng V."/>
            <person name="Clum A."/>
            <person name="Steindorff A."/>
            <person name="Ohm R."/>
            <person name="Martin F."/>
            <person name="Silar P."/>
            <person name="Natvig D."/>
            <person name="Lalanne C."/>
            <person name="Gautier V."/>
            <person name="Ament-Velasquez S.L."/>
            <person name="Kruys A."/>
            <person name="Hutchinson M.I."/>
            <person name="Powell A.J."/>
            <person name="Barry K."/>
            <person name="Miller A.N."/>
            <person name="Grigoriev I.V."/>
            <person name="Debuchy R."/>
            <person name="Gladieux P."/>
            <person name="Thoren M.H."/>
            <person name="Johannesson H."/>
        </authorList>
    </citation>
    <scope>NUCLEOTIDE SEQUENCE</scope>
    <source>
        <strain evidence="1">CBS 958.72</strain>
    </source>
</reference>
<name>A0AAE0JTQ7_9PEZI</name>
<evidence type="ECO:0000313" key="2">
    <source>
        <dbReference type="Proteomes" id="UP001287356"/>
    </source>
</evidence>
<dbReference type="AlphaFoldDB" id="A0AAE0JTQ7"/>
<organism evidence="1 2">
    <name type="scientific">Lasiosphaeria ovina</name>
    <dbReference type="NCBI Taxonomy" id="92902"/>
    <lineage>
        <taxon>Eukaryota</taxon>
        <taxon>Fungi</taxon>
        <taxon>Dikarya</taxon>
        <taxon>Ascomycota</taxon>
        <taxon>Pezizomycotina</taxon>
        <taxon>Sordariomycetes</taxon>
        <taxon>Sordariomycetidae</taxon>
        <taxon>Sordariales</taxon>
        <taxon>Lasiosphaeriaceae</taxon>
        <taxon>Lasiosphaeria</taxon>
    </lineage>
</organism>
<accession>A0AAE0JTQ7</accession>
<comment type="caution">
    <text evidence="1">The sequence shown here is derived from an EMBL/GenBank/DDBJ whole genome shotgun (WGS) entry which is preliminary data.</text>
</comment>
<sequence>MGLGSQCGFTCLGLALGVGCTIQGFYCSVTYCRFPFICKTTSSINLLACSSSSLPTVSVSLLSSSLLSLFIRNRTFLPELGPPD</sequence>
<dbReference type="Proteomes" id="UP001287356">
    <property type="component" value="Unassembled WGS sequence"/>
</dbReference>
<proteinExistence type="predicted"/>
<keyword evidence="2" id="KW-1185">Reference proteome</keyword>
<evidence type="ECO:0000313" key="1">
    <source>
        <dbReference type="EMBL" id="KAK3360926.1"/>
    </source>
</evidence>
<dbReference type="EMBL" id="JAULSN010000013">
    <property type="protein sequence ID" value="KAK3360926.1"/>
    <property type="molecule type" value="Genomic_DNA"/>
</dbReference>